<dbReference type="PANTHER" id="PTHR43460:SF1">
    <property type="entry name" value="METHYLTRANSFERASE TYPE 11 DOMAIN-CONTAINING PROTEIN"/>
    <property type="match status" value="1"/>
</dbReference>
<name>A0ABV9JL83_9GAMM</name>
<dbReference type="NCBIfam" id="NF008300">
    <property type="entry name" value="PRK11088.1"/>
    <property type="match status" value="1"/>
</dbReference>
<dbReference type="Gene3D" id="3.40.50.150">
    <property type="entry name" value="Vaccinia Virus protein VP39"/>
    <property type="match status" value="1"/>
</dbReference>
<evidence type="ECO:0000313" key="4">
    <source>
        <dbReference type="Proteomes" id="UP001595962"/>
    </source>
</evidence>
<dbReference type="EMBL" id="JBHSGB010000006">
    <property type="protein sequence ID" value="MFC4655028.1"/>
    <property type="molecule type" value="Genomic_DNA"/>
</dbReference>
<organism evidence="3 4">
    <name type="scientific">Rheinheimera marina</name>
    <dbReference type="NCBI Taxonomy" id="1774958"/>
    <lineage>
        <taxon>Bacteria</taxon>
        <taxon>Pseudomonadati</taxon>
        <taxon>Pseudomonadota</taxon>
        <taxon>Gammaproteobacteria</taxon>
        <taxon>Chromatiales</taxon>
        <taxon>Chromatiaceae</taxon>
        <taxon>Rheinheimera</taxon>
    </lineage>
</organism>
<dbReference type="Proteomes" id="UP001595962">
    <property type="component" value="Unassembled WGS sequence"/>
</dbReference>
<evidence type="ECO:0000259" key="2">
    <source>
        <dbReference type="Pfam" id="PF21302"/>
    </source>
</evidence>
<protein>
    <submittedName>
        <fullName evidence="3">23S rRNA (Guanine(745)-N(1))-methyltransferase</fullName>
        <ecNumber evidence="3">2.1.1.187</ecNumber>
    </submittedName>
</protein>
<evidence type="ECO:0000259" key="1">
    <source>
        <dbReference type="Pfam" id="PF13649"/>
    </source>
</evidence>
<evidence type="ECO:0000313" key="3">
    <source>
        <dbReference type="EMBL" id="MFC4655028.1"/>
    </source>
</evidence>
<dbReference type="SUPFAM" id="SSF53335">
    <property type="entry name" value="S-adenosyl-L-methionine-dependent methyltransferases"/>
    <property type="match status" value="1"/>
</dbReference>
<feature type="domain" description="Methyltransferase" evidence="1">
    <location>
        <begin position="86"/>
        <end position="166"/>
    </location>
</feature>
<gene>
    <name evidence="3" type="primary">rlmA</name>
    <name evidence="3" type="ORF">ACFO3I_08380</name>
</gene>
<dbReference type="InterPro" id="IPR016718">
    <property type="entry name" value="rRNA_m1G-MeTrfase_A_prd"/>
</dbReference>
<keyword evidence="3" id="KW-0489">Methyltransferase</keyword>
<sequence>MYRCPVCAEALSANSAGLACVNRHQFDRAREGYVNLLPVQQKNSKVPGDSAEMMQSRRLFLNAGHYQPLSDAVNQLLASVHPATLLDLGSGEGYYSNRLQQALPETAVYGLDIAKTAVRYAAKAYPAVQYCVASAWHLPFADQSFDAVLKLCAPCEPQELARVCKDGAALLAISAAPQHLVELKQQVYPDVRLHSDAIPQLEGFSHQQRQQLSYQLQQVPVAELLALLEMTPLSWKFKPGQKQKFAETNPSISLDFYLDLYLKKQKQ</sequence>
<dbReference type="GO" id="GO:0052911">
    <property type="term" value="F:23S rRNA (guanine(745)-N(1))-methyltransferase activity"/>
    <property type="evidence" value="ECO:0007669"/>
    <property type="project" value="UniProtKB-EC"/>
</dbReference>
<keyword evidence="4" id="KW-1185">Reference proteome</keyword>
<dbReference type="Pfam" id="PF13649">
    <property type="entry name" value="Methyltransf_25"/>
    <property type="match status" value="1"/>
</dbReference>
<dbReference type="RefSeq" id="WP_377333278.1">
    <property type="nucleotide sequence ID" value="NZ_JBHSGB010000006.1"/>
</dbReference>
<reference evidence="4" key="1">
    <citation type="journal article" date="2019" name="Int. J. Syst. Evol. Microbiol.">
        <title>The Global Catalogue of Microorganisms (GCM) 10K type strain sequencing project: providing services to taxonomists for standard genome sequencing and annotation.</title>
        <authorList>
            <consortium name="The Broad Institute Genomics Platform"/>
            <consortium name="The Broad Institute Genome Sequencing Center for Infectious Disease"/>
            <person name="Wu L."/>
            <person name="Ma J."/>
        </authorList>
    </citation>
    <scope>NUCLEOTIDE SEQUENCE [LARGE SCALE GENOMIC DNA]</scope>
    <source>
        <strain evidence="4">DT28</strain>
    </source>
</reference>
<dbReference type="PROSITE" id="PS51257">
    <property type="entry name" value="PROKAR_LIPOPROTEIN"/>
    <property type="match status" value="1"/>
</dbReference>
<dbReference type="InterPro" id="IPR052939">
    <property type="entry name" value="23S_rRNA_MeTrnsfrase_RlmA"/>
</dbReference>
<dbReference type="CDD" id="cd02440">
    <property type="entry name" value="AdoMet_MTases"/>
    <property type="match status" value="1"/>
</dbReference>
<comment type="caution">
    <text evidence="3">The sequence shown here is derived from an EMBL/GenBank/DDBJ whole genome shotgun (WGS) entry which is preliminary data.</text>
</comment>
<dbReference type="InterPro" id="IPR029063">
    <property type="entry name" value="SAM-dependent_MTases_sf"/>
</dbReference>
<dbReference type="EC" id="2.1.1.187" evidence="3"/>
<dbReference type="Pfam" id="PF21302">
    <property type="entry name" value="Zn_ribbon_RlmA"/>
    <property type="match status" value="1"/>
</dbReference>
<keyword evidence="3" id="KW-0808">Transferase</keyword>
<proteinExistence type="predicted"/>
<dbReference type="PIRSF" id="PIRSF018249">
    <property type="entry name" value="MyrA_prd"/>
    <property type="match status" value="1"/>
</dbReference>
<accession>A0ABV9JL83</accession>
<dbReference type="InterPro" id="IPR041698">
    <property type="entry name" value="Methyltransf_25"/>
</dbReference>
<feature type="domain" description="23S rRNA (guanine(745)-N(1))-methyltransferase N-terminal" evidence="2">
    <location>
        <begin position="2"/>
        <end position="45"/>
    </location>
</feature>
<dbReference type="PANTHER" id="PTHR43460">
    <property type="entry name" value="METHYLTRANSFERASE"/>
    <property type="match status" value="1"/>
</dbReference>
<dbReference type="InterPro" id="IPR048647">
    <property type="entry name" value="RlmA_N"/>
</dbReference>